<evidence type="ECO:0000313" key="11">
    <source>
        <dbReference type="Proteomes" id="UP001139488"/>
    </source>
</evidence>
<feature type="transmembrane region" description="Helical" evidence="8">
    <location>
        <begin position="300"/>
        <end position="318"/>
    </location>
</feature>
<dbReference type="GO" id="GO:0000030">
    <property type="term" value="F:mannosyltransferase activity"/>
    <property type="evidence" value="ECO:0007669"/>
    <property type="project" value="InterPro"/>
</dbReference>
<sequence length="473" mass="52987">MIFSKRTLWFLLAGALLVRLATLGLYPLMDTTESRYGEMARMMVETGNWLTPLFDYEVPFWGKPPLFAWMSAISVDMFGLSEFTLRMPHWVAGVAVVGLMGWFAKRNGVDPLVSGIILATTVVFSISAGAVMTDMALTLGLSLALVGFYQCWRGDTNWGYVGFIGLAIGLLAKGPVAVVLFGLAVFPWMVLQHGLIGAFVELWKRFPLVKGTLLMLAIAVPWYLLAERATPGFLDYFIVGEHYKRFVEPGWEGDLYGSGHHQPKGQIWFFWLLAVLPWSIVLPLVLLIRHRSAIELAKNNSGLSSFLIFWLLSPLLLFTASSNILPTYVLPGTPAIGVLLAIHLKNKDRYWFAMVSLVVPVLLIVVVHLLRSGAVSDSSDKVIFQEIDHEIPALYMYPRSFSGQYYSFGKAKVLEDNKQIDGLEKYYLIASEEKIAAYTSQRPVYEFVRPDDVHCDIQDVRSSGRIVVLCEKN</sequence>
<dbReference type="GO" id="GO:0005886">
    <property type="term" value="C:plasma membrane"/>
    <property type="evidence" value="ECO:0007669"/>
    <property type="project" value="UniProtKB-SubCell"/>
</dbReference>
<keyword evidence="7 8" id="KW-0472">Membrane</keyword>
<feature type="transmembrane region" description="Helical" evidence="8">
    <location>
        <begin position="324"/>
        <end position="344"/>
    </location>
</feature>
<evidence type="ECO:0000313" key="10">
    <source>
        <dbReference type="EMBL" id="MCJ2375356.1"/>
    </source>
</evidence>
<dbReference type="InterPro" id="IPR050297">
    <property type="entry name" value="LipidA_mod_glycosyltrf_83"/>
</dbReference>
<keyword evidence="5 8" id="KW-0812">Transmembrane</keyword>
<gene>
    <name evidence="10" type="ORF">LNL84_00750</name>
</gene>
<evidence type="ECO:0000256" key="4">
    <source>
        <dbReference type="ARBA" id="ARBA00022679"/>
    </source>
</evidence>
<evidence type="ECO:0000256" key="7">
    <source>
        <dbReference type="ARBA" id="ARBA00023136"/>
    </source>
</evidence>
<proteinExistence type="predicted"/>
<evidence type="ECO:0000256" key="6">
    <source>
        <dbReference type="ARBA" id="ARBA00022989"/>
    </source>
</evidence>
<dbReference type="PANTHER" id="PTHR33908">
    <property type="entry name" value="MANNOSYLTRANSFERASE YKCB-RELATED"/>
    <property type="match status" value="1"/>
</dbReference>
<comment type="subcellular location">
    <subcellularLocation>
        <location evidence="1">Cell membrane</location>
        <topology evidence="1">Multi-pass membrane protein</topology>
    </subcellularLocation>
</comment>
<dbReference type="GO" id="GO:0006493">
    <property type="term" value="P:protein O-linked glycosylation"/>
    <property type="evidence" value="ECO:0007669"/>
    <property type="project" value="InterPro"/>
</dbReference>
<organism evidence="10 11">
    <name type="scientific">Vibrio gelatinilyticus</name>
    <dbReference type="NCBI Taxonomy" id="2893468"/>
    <lineage>
        <taxon>Bacteria</taxon>
        <taxon>Pseudomonadati</taxon>
        <taxon>Pseudomonadota</taxon>
        <taxon>Gammaproteobacteria</taxon>
        <taxon>Vibrionales</taxon>
        <taxon>Vibrionaceae</taxon>
        <taxon>Vibrio</taxon>
    </lineage>
</organism>
<evidence type="ECO:0000256" key="8">
    <source>
        <dbReference type="SAM" id="Phobius"/>
    </source>
</evidence>
<dbReference type="GO" id="GO:0016763">
    <property type="term" value="F:pentosyltransferase activity"/>
    <property type="evidence" value="ECO:0007669"/>
    <property type="project" value="TreeGrafter"/>
</dbReference>
<dbReference type="PANTHER" id="PTHR33908:SF3">
    <property type="entry name" value="UNDECAPRENYL PHOSPHATE-ALPHA-4-AMINO-4-DEOXY-L-ARABINOSE ARABINOSYL TRANSFERASE"/>
    <property type="match status" value="1"/>
</dbReference>
<dbReference type="EMBL" id="JAJNNZ010000001">
    <property type="protein sequence ID" value="MCJ2375356.1"/>
    <property type="molecule type" value="Genomic_DNA"/>
</dbReference>
<evidence type="ECO:0000256" key="5">
    <source>
        <dbReference type="ARBA" id="ARBA00022692"/>
    </source>
</evidence>
<feature type="transmembrane region" description="Helical" evidence="8">
    <location>
        <begin position="116"/>
        <end position="149"/>
    </location>
</feature>
<feature type="transmembrane region" description="Helical" evidence="8">
    <location>
        <begin position="351"/>
        <end position="370"/>
    </location>
</feature>
<dbReference type="GO" id="GO:0009103">
    <property type="term" value="P:lipopolysaccharide biosynthetic process"/>
    <property type="evidence" value="ECO:0007669"/>
    <property type="project" value="UniProtKB-ARBA"/>
</dbReference>
<accession>A0A9X2AUQ0</accession>
<name>A0A9X2AUQ0_9VIBR</name>
<feature type="transmembrane region" description="Helical" evidence="8">
    <location>
        <begin position="161"/>
        <end position="186"/>
    </location>
</feature>
<dbReference type="Proteomes" id="UP001139488">
    <property type="component" value="Unassembled WGS sequence"/>
</dbReference>
<dbReference type="GO" id="GO:0010041">
    <property type="term" value="P:response to iron(III) ion"/>
    <property type="evidence" value="ECO:0007669"/>
    <property type="project" value="TreeGrafter"/>
</dbReference>
<evidence type="ECO:0000256" key="3">
    <source>
        <dbReference type="ARBA" id="ARBA00022676"/>
    </source>
</evidence>
<dbReference type="InterPro" id="IPR003342">
    <property type="entry name" value="ArnT-like_N"/>
</dbReference>
<dbReference type="AlphaFoldDB" id="A0A9X2AUQ0"/>
<keyword evidence="3" id="KW-0328">Glycosyltransferase</keyword>
<evidence type="ECO:0000256" key="1">
    <source>
        <dbReference type="ARBA" id="ARBA00004651"/>
    </source>
</evidence>
<evidence type="ECO:0000256" key="2">
    <source>
        <dbReference type="ARBA" id="ARBA00022475"/>
    </source>
</evidence>
<dbReference type="RefSeq" id="WP_244354288.1">
    <property type="nucleotide sequence ID" value="NZ_JAJNNZ010000001.1"/>
</dbReference>
<feature type="transmembrane region" description="Helical" evidence="8">
    <location>
        <begin position="207"/>
        <end position="225"/>
    </location>
</feature>
<feature type="transmembrane region" description="Helical" evidence="8">
    <location>
        <begin position="268"/>
        <end position="288"/>
    </location>
</feature>
<keyword evidence="2" id="KW-1003">Cell membrane</keyword>
<comment type="caution">
    <text evidence="10">The sequence shown here is derived from an EMBL/GenBank/DDBJ whole genome shotgun (WGS) entry which is preliminary data.</text>
</comment>
<keyword evidence="4" id="KW-0808">Transferase</keyword>
<reference evidence="10" key="1">
    <citation type="submission" date="2021-11" db="EMBL/GenBank/DDBJ databases">
        <title>Vibrio ZSDE26 sp. nov. and Vibrio ZSDZ34 sp. nov., isolated from coastal seawater in Qingdao.</title>
        <authorList>
            <person name="Zhang P."/>
        </authorList>
    </citation>
    <scope>NUCLEOTIDE SEQUENCE</scope>
    <source>
        <strain evidence="10">ZSDZ34</strain>
    </source>
</reference>
<feature type="transmembrane region" description="Helical" evidence="8">
    <location>
        <begin position="87"/>
        <end position="104"/>
    </location>
</feature>
<evidence type="ECO:0000259" key="9">
    <source>
        <dbReference type="Pfam" id="PF02366"/>
    </source>
</evidence>
<dbReference type="Pfam" id="PF02366">
    <property type="entry name" value="PMT"/>
    <property type="match status" value="1"/>
</dbReference>
<feature type="domain" description="ArnT-like N-terminal" evidence="9">
    <location>
        <begin position="26"/>
        <end position="237"/>
    </location>
</feature>
<keyword evidence="11" id="KW-1185">Reference proteome</keyword>
<protein>
    <submittedName>
        <fullName evidence="10">Glycosyltransferase family 39 protein</fullName>
    </submittedName>
</protein>
<keyword evidence="6 8" id="KW-1133">Transmembrane helix</keyword>